<accession>A0A058ZJZ7</accession>
<organism evidence="1 2">
    <name type="scientific">Actibacterium atlanticum</name>
    <dbReference type="NCBI Taxonomy" id="1461693"/>
    <lineage>
        <taxon>Bacteria</taxon>
        <taxon>Pseudomonadati</taxon>
        <taxon>Pseudomonadota</taxon>
        <taxon>Alphaproteobacteria</taxon>
        <taxon>Rhodobacterales</taxon>
        <taxon>Roseobacteraceae</taxon>
        <taxon>Actibacterium</taxon>
    </lineage>
</organism>
<comment type="caution">
    <text evidence="1">The sequence shown here is derived from an EMBL/GenBank/DDBJ whole genome shotgun (WGS) entry which is preliminary data.</text>
</comment>
<dbReference type="AlphaFoldDB" id="A0A058ZJZ7"/>
<gene>
    <name evidence="1" type="ORF">ATO10_08838</name>
</gene>
<name>A0A058ZJZ7_9RHOB</name>
<evidence type="ECO:0000313" key="1">
    <source>
        <dbReference type="EMBL" id="KCV81939.1"/>
    </source>
</evidence>
<dbReference type="EMBL" id="AQQY01000005">
    <property type="protein sequence ID" value="KCV81939.1"/>
    <property type="molecule type" value="Genomic_DNA"/>
</dbReference>
<proteinExistence type="predicted"/>
<evidence type="ECO:0008006" key="3">
    <source>
        <dbReference type="Google" id="ProtNLM"/>
    </source>
</evidence>
<evidence type="ECO:0000313" key="2">
    <source>
        <dbReference type="Proteomes" id="UP000024836"/>
    </source>
</evidence>
<sequence>MHLYELSIPKADIEKLDETEWAFIATLAFAMDEISVFQKLLVHAKAQKPEAEELRIAHAIQENTITRALCAKIFEAVKLFDQYQRLADRNGLSDVRNKLVEFSESFDELKADPIYSLAKDIRDHATNHYLPSETKKNLEHVSDKAITKAFLHRNIGNSFYPLGEEFVFLGRIGRHYAEEYDRPHTMEDVRKWVEWALAASKVLTHFFTDYLVWVQRERFPEWALKPTKPYLEPELYGELGETPLKLFFEASRLKKPSG</sequence>
<keyword evidence="2" id="KW-1185">Reference proteome</keyword>
<protein>
    <recommendedName>
        <fullName evidence="3">HEPN AbiU2-like domain-containing protein</fullName>
    </recommendedName>
</protein>
<reference evidence="1 2" key="1">
    <citation type="submission" date="2013-04" db="EMBL/GenBank/DDBJ databases">
        <title>Shimia sp. 22II-S11-Z10 Genome Sequencing.</title>
        <authorList>
            <person name="Lai Q."/>
            <person name="Li G."/>
            <person name="Shao Z."/>
        </authorList>
    </citation>
    <scope>NUCLEOTIDE SEQUENCE [LARGE SCALE GENOMIC DNA]</scope>
    <source>
        <strain evidence="2">22II-S11-Z10</strain>
    </source>
</reference>
<dbReference type="Proteomes" id="UP000024836">
    <property type="component" value="Unassembled WGS sequence"/>
</dbReference>